<dbReference type="AlphaFoldDB" id="E1ZT67"/>
<name>E1ZT67_CHLVA</name>
<dbReference type="InterPro" id="IPR050154">
    <property type="entry name" value="UbiB_kinase"/>
</dbReference>
<dbReference type="SUPFAM" id="SSF56112">
    <property type="entry name" value="Protein kinase-like (PK-like)"/>
    <property type="match status" value="1"/>
</dbReference>
<dbReference type="GeneID" id="17350412"/>
<reference evidence="3 4" key="1">
    <citation type="journal article" date="2010" name="Plant Cell">
        <title>The Chlorella variabilis NC64A genome reveals adaptation to photosymbiosis, coevolution with viruses, and cryptic sex.</title>
        <authorList>
            <person name="Blanc G."/>
            <person name="Duncan G."/>
            <person name="Agarkova I."/>
            <person name="Borodovsky M."/>
            <person name="Gurnon J."/>
            <person name="Kuo A."/>
            <person name="Lindquist E."/>
            <person name="Lucas S."/>
            <person name="Pangilinan J."/>
            <person name="Polle J."/>
            <person name="Salamov A."/>
            <person name="Terry A."/>
            <person name="Yamada T."/>
            <person name="Dunigan D.D."/>
            <person name="Grigoriev I.V."/>
            <person name="Claverie J.M."/>
            <person name="Van Etten J.L."/>
        </authorList>
    </citation>
    <scope>NUCLEOTIDE SEQUENCE [LARGE SCALE GENOMIC DNA]</scope>
    <source>
        <strain evidence="3 4">NC64A</strain>
    </source>
</reference>
<dbReference type="CDD" id="cd05121">
    <property type="entry name" value="ABC1_ADCK3-like"/>
    <property type="match status" value="1"/>
</dbReference>
<dbReference type="GO" id="GO:0046467">
    <property type="term" value="P:membrane lipid biosynthetic process"/>
    <property type="evidence" value="ECO:0007669"/>
    <property type="project" value="TreeGrafter"/>
</dbReference>
<comment type="similarity">
    <text evidence="1">Belongs to the protein kinase superfamily. ADCK protein kinase family.</text>
</comment>
<dbReference type="Pfam" id="PF03109">
    <property type="entry name" value="ABC1"/>
    <property type="match status" value="2"/>
</dbReference>
<feature type="non-terminal residue" evidence="3">
    <location>
        <position position="421"/>
    </location>
</feature>
<dbReference type="InParanoid" id="E1ZT67"/>
<dbReference type="Proteomes" id="UP000008141">
    <property type="component" value="Unassembled WGS sequence"/>
</dbReference>
<evidence type="ECO:0000259" key="2">
    <source>
        <dbReference type="Pfam" id="PF03109"/>
    </source>
</evidence>
<sequence length="421" mass="46025">MSEGAVSGQRAALAAWLREGLVKLGPTFIKIGQQFSTRVDVLSPEFIKELEKLQDNVPAFESETAVQIVESTLGKPLDQLFEEFDPQPIAAASLGQVHVAKIGGEKVVVKVQRPGLKDLFDIDLKNVRVLAQFLQKVRGSCNTLLNAPRPGMCVRGRCVCGGVPGAAVAVAAAIGCWLAYAPGVKINRVKELDRMGVDRTLLAQRAVESYLQQLLNHGFFHADPHPGNIAVDAEGGGRLIYYDFGMMGTIPSDIRWGGGNPRLWETLRRPTRGCADAASRLLHPIRATFQSRHRHQPALAPPRLLSSPSCPSFLPAGEDLLVASADKPFRFPATFTFVVRSFTVLDGIGKGLNPRFDMTEIAAPYARQLLLEGSSLQNRAVANLFKGPNMIEDTYTVMQQLERGDLKLRVRALEAERALTR</sequence>
<dbReference type="GO" id="GO:1901031">
    <property type="term" value="P:regulation of response to reactive oxygen species"/>
    <property type="evidence" value="ECO:0007669"/>
    <property type="project" value="TreeGrafter"/>
</dbReference>
<feature type="domain" description="ABC1 atypical kinase-like" evidence="2">
    <location>
        <begin position="52"/>
        <end position="138"/>
    </location>
</feature>
<dbReference type="FunCoup" id="E1ZT67">
    <property type="interactions" value="441"/>
</dbReference>
<dbReference type="GO" id="GO:0016020">
    <property type="term" value="C:membrane"/>
    <property type="evidence" value="ECO:0007669"/>
    <property type="project" value="GOC"/>
</dbReference>
<keyword evidence="4" id="KW-1185">Reference proteome</keyword>
<dbReference type="InterPro" id="IPR004147">
    <property type="entry name" value="ABC1_dom"/>
</dbReference>
<evidence type="ECO:0000256" key="1">
    <source>
        <dbReference type="ARBA" id="ARBA00009670"/>
    </source>
</evidence>
<organism evidence="4">
    <name type="scientific">Chlorella variabilis</name>
    <name type="common">Green alga</name>
    <dbReference type="NCBI Taxonomy" id="554065"/>
    <lineage>
        <taxon>Eukaryota</taxon>
        <taxon>Viridiplantae</taxon>
        <taxon>Chlorophyta</taxon>
        <taxon>core chlorophytes</taxon>
        <taxon>Trebouxiophyceae</taxon>
        <taxon>Chlorellales</taxon>
        <taxon>Chlorellaceae</taxon>
        <taxon>Chlorella clade</taxon>
        <taxon>Chlorella</taxon>
    </lineage>
</organism>
<protein>
    <recommendedName>
        <fullName evidence="2">ABC1 atypical kinase-like domain-containing protein</fullName>
    </recommendedName>
</protein>
<evidence type="ECO:0000313" key="4">
    <source>
        <dbReference type="Proteomes" id="UP000008141"/>
    </source>
</evidence>
<dbReference type="InterPro" id="IPR011009">
    <property type="entry name" value="Kinase-like_dom_sf"/>
</dbReference>
<dbReference type="OrthoDB" id="427480at2759"/>
<dbReference type="RefSeq" id="XP_005843049.1">
    <property type="nucleotide sequence ID" value="XM_005842987.1"/>
</dbReference>
<gene>
    <name evidence="3" type="ORF">CHLNCDRAFT_33282</name>
</gene>
<dbReference type="EMBL" id="GL433870">
    <property type="protein sequence ID" value="EFN50947.1"/>
    <property type="molecule type" value="Genomic_DNA"/>
</dbReference>
<dbReference type="KEGG" id="cvr:CHLNCDRAFT_33282"/>
<proteinExistence type="inferred from homology"/>
<dbReference type="PANTHER" id="PTHR10566:SF115">
    <property type="entry name" value="PROTEIN ACTIVITY OF BC1 COMPLEX KINASE 8, CHLOROPLASTIC"/>
    <property type="match status" value="1"/>
</dbReference>
<evidence type="ECO:0000313" key="3">
    <source>
        <dbReference type="EMBL" id="EFN50947.1"/>
    </source>
</evidence>
<dbReference type="eggNOG" id="KOG1235">
    <property type="taxonomic scope" value="Eukaryota"/>
</dbReference>
<dbReference type="PANTHER" id="PTHR10566">
    <property type="entry name" value="CHAPERONE-ACTIVITY OF BC1 COMPLEX CABC1 -RELATED"/>
    <property type="match status" value="1"/>
</dbReference>
<feature type="domain" description="ABC1 atypical kinase-like" evidence="2">
    <location>
        <begin position="179"/>
        <end position="255"/>
    </location>
</feature>
<accession>E1ZT67</accession>